<dbReference type="EMBL" id="CADIKK010000008">
    <property type="protein sequence ID" value="CAB3785349.1"/>
    <property type="molecule type" value="Genomic_DNA"/>
</dbReference>
<reference evidence="2 3" key="1">
    <citation type="submission" date="2020-04" db="EMBL/GenBank/DDBJ databases">
        <authorList>
            <person name="De Canck E."/>
        </authorList>
    </citation>
    <scope>NUCLEOTIDE SEQUENCE [LARGE SCALE GENOMIC DNA]</scope>
    <source>
        <strain evidence="2 3">LMG 28614</strain>
    </source>
</reference>
<accession>A0A6S7B4K4</accession>
<evidence type="ECO:0000256" key="1">
    <source>
        <dbReference type="SAM" id="SignalP"/>
    </source>
</evidence>
<keyword evidence="1" id="KW-0732">Signal</keyword>
<protein>
    <submittedName>
        <fullName evidence="2">Uncharacterized protein</fullName>
    </submittedName>
</protein>
<dbReference type="AlphaFoldDB" id="A0A6S7B4K4"/>
<dbReference type="Proteomes" id="UP000494365">
    <property type="component" value="Unassembled WGS sequence"/>
</dbReference>
<evidence type="ECO:0000313" key="3">
    <source>
        <dbReference type="Proteomes" id="UP000494365"/>
    </source>
</evidence>
<feature type="signal peptide" evidence="1">
    <location>
        <begin position="1"/>
        <end position="24"/>
    </location>
</feature>
<feature type="chain" id="PRO_5029021287" evidence="1">
    <location>
        <begin position="25"/>
        <end position="48"/>
    </location>
</feature>
<sequence>MKRLSLIPFSLPFLLFVYTTPSWAGSVDKDTQVEIVVSANFSARSATD</sequence>
<name>A0A6S7B4K4_9BURK</name>
<organism evidence="2 3">
    <name type="scientific">Paraburkholderia ultramafica</name>
    <dbReference type="NCBI Taxonomy" id="1544867"/>
    <lineage>
        <taxon>Bacteria</taxon>
        <taxon>Pseudomonadati</taxon>
        <taxon>Pseudomonadota</taxon>
        <taxon>Betaproteobacteria</taxon>
        <taxon>Burkholderiales</taxon>
        <taxon>Burkholderiaceae</taxon>
        <taxon>Paraburkholderia</taxon>
    </lineage>
</organism>
<gene>
    <name evidence="2" type="ORF">LMG28614_02110</name>
</gene>
<keyword evidence="3" id="KW-1185">Reference proteome</keyword>
<proteinExistence type="predicted"/>
<evidence type="ECO:0000313" key="2">
    <source>
        <dbReference type="EMBL" id="CAB3785349.1"/>
    </source>
</evidence>